<dbReference type="NCBIfam" id="TIGR00157">
    <property type="entry name" value="ribosome small subunit-dependent GTPase A"/>
    <property type="match status" value="1"/>
</dbReference>
<dbReference type="AlphaFoldDB" id="A0A381UUW3"/>
<dbReference type="PANTHER" id="PTHR32120">
    <property type="entry name" value="SMALL RIBOSOMAL SUBUNIT BIOGENESIS GTPASE RSGA"/>
    <property type="match status" value="1"/>
</dbReference>
<dbReference type="Gene3D" id="3.40.50.300">
    <property type="entry name" value="P-loop containing nucleotide triphosphate hydrolases"/>
    <property type="match status" value="1"/>
</dbReference>
<protein>
    <recommendedName>
        <fullName evidence="2">EngC GTPase domain-containing protein</fullName>
    </recommendedName>
</protein>
<evidence type="ECO:0000259" key="2">
    <source>
        <dbReference type="PROSITE" id="PS50936"/>
    </source>
</evidence>
<proteinExistence type="inferred from homology"/>
<dbReference type="SUPFAM" id="SSF52540">
    <property type="entry name" value="P-loop containing nucleoside triphosphate hydrolases"/>
    <property type="match status" value="1"/>
</dbReference>
<dbReference type="PANTHER" id="PTHR32120:SF10">
    <property type="entry name" value="SMALL RIBOSOMAL SUBUNIT BIOGENESIS GTPASE RSGA"/>
    <property type="match status" value="1"/>
</dbReference>
<dbReference type="Pfam" id="PF03193">
    <property type="entry name" value="RsgA_GTPase"/>
    <property type="match status" value="1"/>
</dbReference>
<dbReference type="CDD" id="cd01854">
    <property type="entry name" value="YjeQ_EngC"/>
    <property type="match status" value="1"/>
</dbReference>
<evidence type="ECO:0000313" key="3">
    <source>
        <dbReference type="EMBL" id="SVA31541.1"/>
    </source>
</evidence>
<gene>
    <name evidence="3" type="ORF">METZ01_LOCUS84395</name>
</gene>
<dbReference type="GO" id="GO:0005525">
    <property type="term" value="F:GTP binding"/>
    <property type="evidence" value="ECO:0007669"/>
    <property type="project" value="InterPro"/>
</dbReference>
<name>A0A381UUW3_9ZZZZ</name>
<reference evidence="3" key="1">
    <citation type="submission" date="2018-05" db="EMBL/GenBank/DDBJ databases">
        <authorList>
            <person name="Lanie J.A."/>
            <person name="Ng W.-L."/>
            <person name="Kazmierczak K.M."/>
            <person name="Andrzejewski T.M."/>
            <person name="Davidsen T.M."/>
            <person name="Wayne K.J."/>
            <person name="Tettelin H."/>
            <person name="Glass J.I."/>
            <person name="Rusch D."/>
            <person name="Podicherti R."/>
            <person name="Tsui H.-C.T."/>
            <person name="Winkler M.E."/>
        </authorList>
    </citation>
    <scope>NUCLEOTIDE SEQUENCE</scope>
</reference>
<accession>A0A381UUW3</accession>
<dbReference type="GO" id="GO:0003924">
    <property type="term" value="F:GTPase activity"/>
    <property type="evidence" value="ECO:0007669"/>
    <property type="project" value="InterPro"/>
</dbReference>
<organism evidence="3">
    <name type="scientific">marine metagenome</name>
    <dbReference type="NCBI Taxonomy" id="408172"/>
    <lineage>
        <taxon>unclassified sequences</taxon>
        <taxon>metagenomes</taxon>
        <taxon>ecological metagenomes</taxon>
    </lineage>
</organism>
<evidence type="ECO:0000256" key="1">
    <source>
        <dbReference type="ARBA" id="ARBA00022517"/>
    </source>
</evidence>
<keyword evidence="1" id="KW-0690">Ribosome biogenesis</keyword>
<dbReference type="InterPro" id="IPR004881">
    <property type="entry name" value="Ribosome_biogen_GTPase_RsgA"/>
</dbReference>
<dbReference type="InterPro" id="IPR027417">
    <property type="entry name" value="P-loop_NTPase"/>
</dbReference>
<dbReference type="EMBL" id="UINC01007122">
    <property type="protein sequence ID" value="SVA31541.1"/>
    <property type="molecule type" value="Genomic_DNA"/>
</dbReference>
<dbReference type="Gene3D" id="1.10.40.50">
    <property type="entry name" value="Probable gtpase engc, domain 3"/>
    <property type="match status" value="1"/>
</dbReference>
<feature type="domain" description="EngC GTPase" evidence="2">
    <location>
        <begin position="100"/>
        <end position="249"/>
    </location>
</feature>
<dbReference type="GO" id="GO:0042254">
    <property type="term" value="P:ribosome biogenesis"/>
    <property type="evidence" value="ECO:0007669"/>
    <property type="project" value="UniProtKB-KW"/>
</dbReference>
<dbReference type="HAMAP" id="MF_01820">
    <property type="entry name" value="GTPase_RsgA"/>
    <property type="match status" value="1"/>
</dbReference>
<dbReference type="PROSITE" id="PS50936">
    <property type="entry name" value="ENGC_GTPASE"/>
    <property type="match status" value="1"/>
</dbReference>
<sequence length="329" mass="35295">MAIQLADYGWTSGSPPDEGRLGRIVRVDRGECDVVTVEGPVRVVSDSQRAQSETAPATGDWVLVGTDPDLGPFVERVLPRTNTLSRRDPSEEVVEQVLVANVDLVLIVHGLDRPLPPGRLERYLVLAWDSGAEVAVVLTKAGREPEATEEVAEVVRAVAPGVDVLTVEVGEATGGIAGVEALLRPGLTVALLGESGAGKSTLINALVGEEVLPTGEVRSGDRKGRHTTVSRELVLCPTGGLLVDTPGLRSVGLWDAEEALNRVFGDLEELSARCRFADCVHDTEPDCAVLADGLVAKPRLDRYLALRRELADQRKREVERHRGGRGHSR</sequence>
<dbReference type="InterPro" id="IPR010914">
    <property type="entry name" value="RsgA_GTPase_dom"/>
</dbReference>